<dbReference type="Proteomes" id="UP000026961">
    <property type="component" value="Chromosome 3"/>
</dbReference>
<feature type="compositionally biased region" description="Low complexity" evidence="1">
    <location>
        <begin position="18"/>
        <end position="31"/>
    </location>
</feature>
<proteinExistence type="predicted"/>
<reference evidence="2" key="2">
    <citation type="submission" date="2018-05" db="EMBL/GenBank/DDBJ databases">
        <title>OgluRS3 (Oryza glumaepatula Reference Sequence Version 3).</title>
        <authorList>
            <person name="Zhang J."/>
            <person name="Kudrna D."/>
            <person name="Lee S."/>
            <person name="Talag J."/>
            <person name="Welchert J."/>
            <person name="Wing R.A."/>
        </authorList>
    </citation>
    <scope>NUCLEOTIDE SEQUENCE [LARGE SCALE GENOMIC DNA]</scope>
</reference>
<name>A0A0D9Z6M3_9ORYZ</name>
<protein>
    <submittedName>
        <fullName evidence="2">Uncharacterized protein</fullName>
    </submittedName>
</protein>
<sequence length="142" mass="15126">MGLVPRAQPSDQKPLVRSFPSAAKAPASACSPPSPSAAPPYHAAAIASLSPGGCRSRAISPPFFRHAVVESCATSPSDRGRRLAPKIAGPSLLSTFSSQRGGAAPTPLHQPRQIQKKHKLQNLTLTKHPFRVLHCFFMLEMV</sequence>
<organism evidence="2">
    <name type="scientific">Oryza glumipatula</name>
    <dbReference type="NCBI Taxonomy" id="40148"/>
    <lineage>
        <taxon>Eukaryota</taxon>
        <taxon>Viridiplantae</taxon>
        <taxon>Streptophyta</taxon>
        <taxon>Embryophyta</taxon>
        <taxon>Tracheophyta</taxon>
        <taxon>Spermatophyta</taxon>
        <taxon>Magnoliopsida</taxon>
        <taxon>Liliopsida</taxon>
        <taxon>Poales</taxon>
        <taxon>Poaceae</taxon>
        <taxon>BOP clade</taxon>
        <taxon>Oryzoideae</taxon>
        <taxon>Oryzeae</taxon>
        <taxon>Oryzinae</taxon>
        <taxon>Oryza</taxon>
    </lineage>
</organism>
<dbReference type="EnsemblPlants" id="OGLUM03G15950.1">
    <property type="protein sequence ID" value="OGLUM03G15950.1"/>
    <property type="gene ID" value="OGLUM03G15950"/>
</dbReference>
<reference evidence="2" key="1">
    <citation type="submission" date="2015-04" db="UniProtKB">
        <authorList>
            <consortium name="EnsemblPlants"/>
        </authorList>
    </citation>
    <scope>IDENTIFICATION</scope>
</reference>
<keyword evidence="3" id="KW-1185">Reference proteome</keyword>
<accession>A0A0D9Z6M3</accession>
<dbReference type="Gramene" id="OGLUM03G15950.1">
    <property type="protein sequence ID" value="OGLUM03G15950.1"/>
    <property type="gene ID" value="OGLUM03G15950"/>
</dbReference>
<feature type="region of interest" description="Disordered" evidence="1">
    <location>
        <begin position="1"/>
        <end position="41"/>
    </location>
</feature>
<evidence type="ECO:0000313" key="3">
    <source>
        <dbReference type="Proteomes" id="UP000026961"/>
    </source>
</evidence>
<evidence type="ECO:0000313" key="2">
    <source>
        <dbReference type="EnsemblPlants" id="OGLUM03G15950.1"/>
    </source>
</evidence>
<dbReference type="HOGENOM" id="CLU_1818863_0_0_1"/>
<feature type="region of interest" description="Disordered" evidence="1">
    <location>
        <begin position="73"/>
        <end position="114"/>
    </location>
</feature>
<dbReference type="AlphaFoldDB" id="A0A0D9Z6M3"/>
<evidence type="ECO:0000256" key="1">
    <source>
        <dbReference type="SAM" id="MobiDB-lite"/>
    </source>
</evidence>